<evidence type="ECO:0000256" key="1">
    <source>
        <dbReference type="ARBA" id="ARBA00010333"/>
    </source>
</evidence>
<dbReference type="SUPFAM" id="SSF53850">
    <property type="entry name" value="Periplasmic binding protein-like II"/>
    <property type="match status" value="1"/>
</dbReference>
<dbReference type="Gene3D" id="3.40.190.10">
    <property type="entry name" value="Periplasmic binding protein-like II"/>
    <property type="match status" value="2"/>
</dbReference>
<protein>
    <submittedName>
        <fullName evidence="3">Uncharacterized protein</fullName>
    </submittedName>
</protein>
<accession>A0A177Y4N1</accession>
<dbReference type="AlphaFoldDB" id="A0A177Y4N1"/>
<feature type="chain" id="PRO_5008079467" evidence="2">
    <location>
        <begin position="20"/>
        <end position="247"/>
    </location>
</feature>
<feature type="signal peptide" evidence="2">
    <location>
        <begin position="1"/>
        <end position="19"/>
    </location>
</feature>
<name>A0A177Y4N1_9VIBR</name>
<evidence type="ECO:0000313" key="4">
    <source>
        <dbReference type="Proteomes" id="UP000078406"/>
    </source>
</evidence>
<organism evidence="3 4">
    <name type="scientific">Vibrio bivalvicida</name>
    <dbReference type="NCBI Taxonomy" id="1276888"/>
    <lineage>
        <taxon>Bacteria</taxon>
        <taxon>Pseudomonadati</taxon>
        <taxon>Pseudomonadota</taxon>
        <taxon>Gammaproteobacteria</taxon>
        <taxon>Vibrionales</taxon>
        <taxon>Vibrionaceae</taxon>
        <taxon>Vibrio</taxon>
        <taxon>Vibrio oreintalis group</taxon>
    </lineage>
</organism>
<gene>
    <name evidence="3" type="ORF">APB76_03420</name>
</gene>
<sequence>MKLPLILVVLYLVSAHTLAGPSTIKLTNGEWPPYLSNSLPNGGPSSQVIVEAYKLQGIDVDWGWYPWQRSYVLAEEGQYDGTVIWSENKKRQAAFIYTLPVLEERRVLFHLVGKTVDWHTISDLGEYEIGGTIGYEYSQEFQDAEQQGVIKVQRVRSEVNNFKKLVANRVDLVIATESVGYTLIHNELPYDQAQKITHASKPVDVQKWSVLISNKSPHQAYFVEQFNLGFEKLVASGRYAEIMQDAK</sequence>
<dbReference type="PANTHER" id="PTHR35936">
    <property type="entry name" value="MEMBRANE-BOUND LYTIC MUREIN TRANSGLYCOSYLASE F"/>
    <property type="match status" value="1"/>
</dbReference>
<dbReference type="Proteomes" id="UP000078406">
    <property type="component" value="Unassembled WGS sequence"/>
</dbReference>
<comment type="similarity">
    <text evidence="1">Belongs to the bacterial solute-binding protein 3 family.</text>
</comment>
<proteinExistence type="inferred from homology"/>
<evidence type="ECO:0000313" key="3">
    <source>
        <dbReference type="EMBL" id="OAJ95566.1"/>
    </source>
</evidence>
<dbReference type="EMBL" id="LLEI02000017">
    <property type="protein sequence ID" value="OAJ95566.1"/>
    <property type="molecule type" value="Genomic_DNA"/>
</dbReference>
<dbReference type="RefSeq" id="WP_054963135.1">
    <property type="nucleotide sequence ID" value="NZ_LLEI02000017.1"/>
</dbReference>
<keyword evidence="2" id="KW-0732">Signal</keyword>
<evidence type="ECO:0000256" key="2">
    <source>
        <dbReference type="SAM" id="SignalP"/>
    </source>
</evidence>
<comment type="caution">
    <text evidence="3">The sequence shown here is derived from an EMBL/GenBank/DDBJ whole genome shotgun (WGS) entry which is preliminary data.</text>
</comment>
<dbReference type="PANTHER" id="PTHR35936:SF25">
    <property type="entry name" value="ABC TRANSPORTER SUBSTRATE-BINDING PROTEIN"/>
    <property type="match status" value="1"/>
</dbReference>
<reference evidence="3 4" key="1">
    <citation type="journal article" date="2016" name="Syst. Appl. Microbiol.">
        <title>Vibrio bivalvicida sp. nov., a novel larval pathogen for bivalve molluscs reared in a hatchery.</title>
        <authorList>
            <person name="Dubert J."/>
            <person name="Romalde J.L."/>
            <person name="Prado S."/>
            <person name="Barja J.L."/>
        </authorList>
    </citation>
    <scope>NUCLEOTIDE SEQUENCE [LARGE SCALE GENOMIC DNA]</scope>
    <source>
        <strain evidence="3 4">605</strain>
    </source>
</reference>